<reference evidence="1 2" key="1">
    <citation type="submission" date="2017-08" db="EMBL/GenBank/DDBJ databases">
        <title>Draft genome sequence of filamentous cyanobacterium Calothrix elsteri CCALA 953.</title>
        <authorList>
            <person name="Gagunashvili A.N."/>
            <person name="Elster J."/>
            <person name="Andresson O.S."/>
        </authorList>
    </citation>
    <scope>NUCLEOTIDE SEQUENCE [LARGE SCALE GENOMIC DNA]</scope>
    <source>
        <strain evidence="1 2">CCALA 953</strain>
    </source>
</reference>
<gene>
    <name evidence="1" type="ORF">CK510_09950</name>
</gene>
<organism evidence="1 2">
    <name type="scientific">Brunnivagina elsteri CCALA 953</name>
    <dbReference type="NCBI Taxonomy" id="987040"/>
    <lineage>
        <taxon>Bacteria</taxon>
        <taxon>Bacillati</taxon>
        <taxon>Cyanobacteriota</taxon>
        <taxon>Cyanophyceae</taxon>
        <taxon>Nostocales</taxon>
        <taxon>Calotrichaceae</taxon>
        <taxon>Brunnivagina</taxon>
    </lineage>
</organism>
<evidence type="ECO:0000313" key="2">
    <source>
        <dbReference type="Proteomes" id="UP000218238"/>
    </source>
</evidence>
<dbReference type="OrthoDB" id="8263000at2"/>
<protein>
    <submittedName>
        <fullName evidence="1">Uncharacterized protein</fullName>
    </submittedName>
</protein>
<evidence type="ECO:0000313" key="1">
    <source>
        <dbReference type="EMBL" id="PAX56953.1"/>
    </source>
</evidence>
<accession>A0A2A2TKF2</accession>
<proteinExistence type="predicted"/>
<dbReference type="RefSeq" id="WP_095721547.1">
    <property type="nucleotide sequence ID" value="NZ_NTFS01000083.1"/>
</dbReference>
<sequence>MLEYPSISKRKPEFPNYLNFQTLREIGIKHLQALSGKLWTDYNLHDPGVTILEVLCYAVTDLGYRNNLDIEDLLALNPGDSQQKENNFFTPDEILTCNPVTVLDVRKRLIDIPGIRNAWVEKLTAKVTTYHPPIYIDYVNSQLLHNPPNDQTSENSPCLHPRGLYTVYIDLDLASRKNACGQIFRSWSDILDEVKAVLCSYRNLCEDVYDIVVLGEEEIGLCSDIELETNADAEDVLVDIYVKLQSLLSPRLTFYTLQELLDKGKSIDEIFPGRPSVGQESYKSHGFIDTAELEAITPPEVIYTSDLYQEILKIPGVAAVRRLSIANYINGLAQSQSPWHLQLTKGYSPVLGIERSKITLFKGLLPISAEANEVKRRYYEQRAAHIKVIRRDNELNLSVPQGSYYDLADHYSIQHDFPLTYGISEDGLPETATKLRKAQALQLKGYLVFFDQLLANYLAQLAHVRDLFSWEVDELQTQQNVQVNRQPEKWDTYFSQEFDFPDKSAILGDDHKYLDSIQEEPETYSDRRNRFLDHLLGRFAESFADYVLLNYRMIEGNRDKVKDEIKIIHDKAQFIRDYPTLSRDRFRAFNYYNCQQVWNTENVSGFQKRVSRLLGFEDVRRRNLCHYQVDQEPGKFIFTCGVGEQSLTSKQTYISRKEAQADLEKFLLFALHDNFYKGFTYRYFYHYGWEVEVKLVDEDETIIARYEPYFFSQGERIAALNFLSEHLSSLFNVTEEDNTEESVATSTISQVSIIQIKQIEEENLYYFQLEIPSATSEVIKFQGIQRYFSAALAQKAAIALLKQKQIANKQNYRPILFRQDNTAEGETAIPSSETKFTHYGYTLIDHQGKVLAESSDRFPKEQERETALQNWLSCLKFNPNQFQHSDERFLQVEEVTGEISGYRFRLIDREGVTLLQGMQIFEDENTTRDRFYQDVLGVLFEPGAIEPTTTQEGFGFRVLSQPRNRRSAVATSPQFYASESKRDAAIEHLFLLVRTAHLNITWTGLENSSDPTYIGRIYDQNQNILLEASQRHTTPETAWEQGDVLMELAGVEVEFSKDGKSDTKNFRLIDPEIIDVVFFTFCLLIHSELHQLASLVIHYPELYSWELTNRGKDQILATHYYNSQEERNQSIQTLQQLVNDEGFHLLEHILLRPRRYSPPDLTFWLKWFRYISKKSDLTLFLWFLSIAYYRFQTVDNFLTICVNRDDATRGEPTELTYQDPYSFWITVILPYWSERFRDIDFRRFVERTLRLEAPAHIALKIAWVNVQQMHEFEVAYHDWLKELAFDANCDRACNLTGTLNRLLTIIPKLRNIYPQGILYDPQVSTTKDQPIILNQTALGTAND</sequence>
<dbReference type="EMBL" id="NTFS01000083">
    <property type="protein sequence ID" value="PAX56953.1"/>
    <property type="molecule type" value="Genomic_DNA"/>
</dbReference>
<keyword evidence="2" id="KW-1185">Reference proteome</keyword>
<dbReference type="Proteomes" id="UP000218238">
    <property type="component" value="Unassembled WGS sequence"/>
</dbReference>
<name>A0A2A2TKF2_9CYAN</name>
<comment type="caution">
    <text evidence="1">The sequence shown here is derived from an EMBL/GenBank/DDBJ whole genome shotgun (WGS) entry which is preliminary data.</text>
</comment>